<protein>
    <submittedName>
        <fullName evidence="6">Pirin family protein</fullName>
    </submittedName>
</protein>
<evidence type="ECO:0000256" key="3">
    <source>
        <dbReference type="RuleBase" id="RU003457"/>
    </source>
</evidence>
<dbReference type="InterPro" id="IPR011051">
    <property type="entry name" value="RmlC_Cupin_sf"/>
</dbReference>
<comment type="similarity">
    <text evidence="1 3">Belongs to the pirin family.</text>
</comment>
<dbReference type="EMBL" id="JACFXU010000014">
    <property type="protein sequence ID" value="MBA6413432.1"/>
    <property type="molecule type" value="Genomic_DNA"/>
</dbReference>
<dbReference type="InterPro" id="IPR003829">
    <property type="entry name" value="Pirin_N_dom"/>
</dbReference>
<accession>A0A7W2TWX9</accession>
<dbReference type="AlphaFoldDB" id="A0A7W2TWX9"/>
<dbReference type="Pfam" id="PF02678">
    <property type="entry name" value="Pirin"/>
    <property type="match status" value="1"/>
</dbReference>
<evidence type="ECO:0000259" key="5">
    <source>
        <dbReference type="Pfam" id="PF05726"/>
    </source>
</evidence>
<dbReference type="CDD" id="cd02909">
    <property type="entry name" value="cupin_pirin_N"/>
    <property type="match status" value="1"/>
</dbReference>
<proteinExistence type="inferred from homology"/>
<dbReference type="InterPro" id="IPR012093">
    <property type="entry name" value="Pirin"/>
</dbReference>
<feature type="binding site" evidence="2">
    <location>
        <position position="124"/>
    </location>
    <ligand>
        <name>Fe cation</name>
        <dbReference type="ChEBI" id="CHEBI:24875"/>
    </ligand>
</feature>
<dbReference type="PANTHER" id="PTHR13903">
    <property type="entry name" value="PIRIN-RELATED"/>
    <property type="match status" value="1"/>
</dbReference>
<organism evidence="6 7">
    <name type="scientific">Sediminihaliea albiluteola</name>
    <dbReference type="NCBI Taxonomy" id="2758564"/>
    <lineage>
        <taxon>Bacteria</taxon>
        <taxon>Pseudomonadati</taxon>
        <taxon>Pseudomonadota</taxon>
        <taxon>Gammaproteobacteria</taxon>
        <taxon>Cellvibrionales</taxon>
        <taxon>Halieaceae</taxon>
        <taxon>Sediminihaliea</taxon>
    </lineage>
</organism>
<dbReference type="CDD" id="cd02247">
    <property type="entry name" value="cupin_pirin_C"/>
    <property type="match status" value="1"/>
</dbReference>
<evidence type="ECO:0000313" key="6">
    <source>
        <dbReference type="EMBL" id="MBA6413432.1"/>
    </source>
</evidence>
<dbReference type="RefSeq" id="WP_182172635.1">
    <property type="nucleotide sequence ID" value="NZ_JACFXU010000014.1"/>
</dbReference>
<feature type="binding site" evidence="2">
    <location>
        <position position="80"/>
    </location>
    <ligand>
        <name>Fe cation</name>
        <dbReference type="ChEBI" id="CHEBI:24875"/>
    </ligand>
</feature>
<feature type="binding site" evidence="2">
    <location>
        <position position="78"/>
    </location>
    <ligand>
        <name>Fe cation</name>
        <dbReference type="ChEBI" id="CHEBI:24875"/>
    </ligand>
</feature>
<dbReference type="InterPro" id="IPR014710">
    <property type="entry name" value="RmlC-like_jellyroll"/>
</dbReference>
<name>A0A7W2TWX9_9GAMM</name>
<dbReference type="Proteomes" id="UP000539350">
    <property type="component" value="Unassembled WGS sequence"/>
</dbReference>
<dbReference type="InterPro" id="IPR008778">
    <property type="entry name" value="Pirin_C_dom"/>
</dbReference>
<evidence type="ECO:0000313" key="7">
    <source>
        <dbReference type="Proteomes" id="UP000539350"/>
    </source>
</evidence>
<gene>
    <name evidence="6" type="ORF">H2508_09960</name>
</gene>
<feature type="binding site" evidence="2">
    <location>
        <position position="122"/>
    </location>
    <ligand>
        <name>Fe cation</name>
        <dbReference type="ChEBI" id="CHEBI:24875"/>
    </ligand>
</feature>
<dbReference type="Pfam" id="PF05726">
    <property type="entry name" value="Pirin_C"/>
    <property type="match status" value="1"/>
</dbReference>
<feature type="domain" description="Pirin C-terminal" evidence="5">
    <location>
        <begin position="197"/>
        <end position="293"/>
    </location>
</feature>
<dbReference type="SUPFAM" id="SSF51182">
    <property type="entry name" value="RmlC-like cupins"/>
    <property type="match status" value="1"/>
</dbReference>
<evidence type="ECO:0000256" key="1">
    <source>
        <dbReference type="ARBA" id="ARBA00008416"/>
    </source>
</evidence>
<keyword evidence="7" id="KW-1185">Reference proteome</keyword>
<keyword evidence="2" id="KW-0479">Metal-binding</keyword>
<dbReference type="GO" id="GO:0046872">
    <property type="term" value="F:metal ion binding"/>
    <property type="evidence" value="ECO:0007669"/>
    <property type="project" value="UniProtKB-KW"/>
</dbReference>
<comment type="caution">
    <text evidence="6">The sequence shown here is derived from an EMBL/GenBank/DDBJ whole genome shotgun (WGS) entry which is preliminary data.</text>
</comment>
<dbReference type="PIRSF" id="PIRSF006232">
    <property type="entry name" value="Pirin"/>
    <property type="match status" value="1"/>
</dbReference>
<feature type="domain" description="Pirin N-terminal" evidence="4">
    <location>
        <begin position="39"/>
        <end position="144"/>
    </location>
</feature>
<reference evidence="6 7" key="1">
    <citation type="submission" date="2020-07" db="EMBL/GenBank/DDBJ databases">
        <title>Halieaceae bacterium, F7430, whole genome shotgun sequencing project.</title>
        <authorList>
            <person name="Jiang S."/>
            <person name="Liu Z.W."/>
            <person name="Du Z.J."/>
        </authorList>
    </citation>
    <scope>NUCLEOTIDE SEQUENCE [LARGE SCALE GENOMIC DNA]</scope>
    <source>
        <strain evidence="6 7">F7430</strain>
    </source>
</reference>
<sequence>MSTQTLKPTEDFDQNCVEPSGCKTVELLIQPRDKDLGGFSVRRVLPTRQRRMVGPWIFFDHMGPADFPAGEGINVRPHPHINLATVTYLFEGEILHRDSLGSYQPIRPGDVNLMVAGKGITHSERERPEVTATAHSLHGLQLWLALPEADEEIDPAFYHYPDADIPRLDLKGVPVRVIMGSAFGATSPVKVFADTLYLEAHLKAGQQIIVPDAEERAVYVAEGEVKANDTLVPEHAMAVLSSAPGIELTATRDSRIAIVGGQNLGKRYMEWNFVSSRRERIEQAKDEWKAQTFPKVTGDEEEYIPLPE</sequence>
<evidence type="ECO:0000259" key="4">
    <source>
        <dbReference type="Pfam" id="PF02678"/>
    </source>
</evidence>
<comment type="cofactor">
    <cofactor evidence="2">
        <name>Fe cation</name>
        <dbReference type="ChEBI" id="CHEBI:24875"/>
    </cofactor>
    <text evidence="2">Binds 1 Fe cation per subunit.</text>
</comment>
<keyword evidence="2" id="KW-0408">Iron</keyword>
<dbReference type="Gene3D" id="2.60.120.10">
    <property type="entry name" value="Jelly Rolls"/>
    <property type="match status" value="2"/>
</dbReference>
<evidence type="ECO:0000256" key="2">
    <source>
        <dbReference type="PIRSR" id="PIRSR006232-1"/>
    </source>
</evidence>
<dbReference type="PANTHER" id="PTHR13903:SF8">
    <property type="entry name" value="PIRIN"/>
    <property type="match status" value="1"/>
</dbReference>